<feature type="region of interest" description="Disordered" evidence="1">
    <location>
        <begin position="98"/>
        <end position="163"/>
    </location>
</feature>
<evidence type="ECO:0000313" key="2">
    <source>
        <dbReference type="EMBL" id="KAG2422249.1"/>
    </source>
</evidence>
<organism evidence="2 3">
    <name type="scientific">Chlamydomonas incerta</name>
    <dbReference type="NCBI Taxonomy" id="51695"/>
    <lineage>
        <taxon>Eukaryota</taxon>
        <taxon>Viridiplantae</taxon>
        <taxon>Chlorophyta</taxon>
        <taxon>core chlorophytes</taxon>
        <taxon>Chlorophyceae</taxon>
        <taxon>CS clade</taxon>
        <taxon>Chlamydomonadales</taxon>
        <taxon>Chlamydomonadaceae</taxon>
        <taxon>Chlamydomonas</taxon>
    </lineage>
</organism>
<feature type="compositionally biased region" description="Gly residues" evidence="1">
    <location>
        <begin position="126"/>
        <end position="147"/>
    </location>
</feature>
<dbReference type="EMBL" id="JAEHOC010000134">
    <property type="protein sequence ID" value="KAG2422249.1"/>
    <property type="molecule type" value="Genomic_DNA"/>
</dbReference>
<reference evidence="2" key="1">
    <citation type="journal article" date="2020" name="bioRxiv">
        <title>Comparative genomics of Chlamydomonas.</title>
        <authorList>
            <person name="Craig R.J."/>
            <person name="Hasan A.R."/>
            <person name="Ness R.W."/>
            <person name="Keightley P.D."/>
        </authorList>
    </citation>
    <scope>NUCLEOTIDE SEQUENCE</scope>
    <source>
        <strain evidence="2">SAG 7.73</strain>
    </source>
</reference>
<evidence type="ECO:0000313" key="3">
    <source>
        <dbReference type="Proteomes" id="UP000650467"/>
    </source>
</evidence>
<comment type="caution">
    <text evidence="2">The sequence shown here is derived from an EMBL/GenBank/DDBJ whole genome shotgun (WGS) entry which is preliminary data.</text>
</comment>
<keyword evidence="3" id="KW-1185">Reference proteome</keyword>
<dbReference type="Proteomes" id="UP000650467">
    <property type="component" value="Unassembled WGS sequence"/>
</dbReference>
<gene>
    <name evidence="2" type="ORF">HXX76_016176</name>
</gene>
<name>A0A835VQY2_CHLIN</name>
<sequence length="494" mass="53439">MPVMPGPWVKLRQPCMDICKPRNVDVNYVWGDELAELGALLIKLMGEEKYAPSTIGNARSMLIELDDLNRQRNNVRSSEQRVKTNDILASETWVAKAELKGDGPRQQRRRAGQMHGMQGLSTAGGAASGGGFNGAGLLGGPGSGLWPGGQPPAPGTLPWEPGASSLDAAALTQQQVWLSPNSKQKAAAAAAADAFAAACQQHVSGACPVPELPPQRQLLLWQRQQRQLRRSRQWPSRQLLRQVYYVGTSVAPVFFVLDAKYRALQKTWYPSQFKQRMCDIRNLEKWCITKTSELRGCSKLEAAEFWADKQAKRGNPALKTLWSDFVSKLAFKADVFAAYVSKSRPPEFVSPAKAAVRPVRRTRTIINVADLGMVVDLAGISKVKVYCSWRFGLHRQEAAAAGTAAAAEAVAAEAEAAERAESGGVGAAAGVEGAAAGSQGGGGVRADGKVVTQSQARFAQFKLAYDALTEDEQAAWDNARDDMVAQYKEYLKPV</sequence>
<evidence type="ECO:0000256" key="1">
    <source>
        <dbReference type="SAM" id="MobiDB-lite"/>
    </source>
</evidence>
<accession>A0A835VQY2</accession>
<proteinExistence type="predicted"/>
<protein>
    <submittedName>
        <fullName evidence="2">Uncharacterized protein</fullName>
    </submittedName>
</protein>
<dbReference type="AlphaFoldDB" id="A0A835VQY2"/>